<reference evidence="2" key="1">
    <citation type="submission" date="2023-04" db="EMBL/GenBank/DDBJ databases">
        <title>APH(3)-Id, a novel chromosomal aminoglycoside phosphotransferase, identified from an environmental isolate of Kluyvera intermedia DW18.</title>
        <authorList>
            <person name="Sha Y."/>
        </authorList>
    </citation>
    <scope>NUCLEOTIDE SEQUENCE</scope>
    <source>
        <strain evidence="2">DW18</strain>
    </source>
</reference>
<protein>
    <submittedName>
        <fullName evidence="2">Uncharacterized protein</fullName>
    </submittedName>
</protein>
<sequence length="282" mass="33344">MIVKTFILASICGMLFILFTYAFNLYPETTLDLYRDNNIYRYSLGYRFPTFLPNFYFHLVLCWFFLRRDNANVVDIIIISIINYYIYILTDTRAVYYLVILTCVIVFLLKYCNINYRTLFLGGLFRFLTKYSFLIFGAIAIYFQYTYNPEINWMANLNSIFSGRLALGHWGFELYDIKLFGNFVEFVSILEASASDKFFYIDSAYVQLLLVYGIVIYFLIMYGYTKIGKEIINNDNKYFGMVLILLFAHSITDPQLMSPEFNPFILCLGYYGLARYKDNVFK</sequence>
<dbReference type="RefSeq" id="WP_280558310.1">
    <property type="nucleotide sequence ID" value="NZ_CP123488.1"/>
</dbReference>
<accession>A0AA95G1X8</accession>
<name>A0AA95G1X8_KLUIN</name>
<evidence type="ECO:0000256" key="1">
    <source>
        <dbReference type="SAM" id="Phobius"/>
    </source>
</evidence>
<keyword evidence="1" id="KW-1133">Transmembrane helix</keyword>
<keyword evidence="1" id="KW-0812">Transmembrane</keyword>
<evidence type="ECO:0000313" key="2">
    <source>
        <dbReference type="EMBL" id="WGL57715.1"/>
    </source>
</evidence>
<proteinExistence type="predicted"/>
<feature type="transmembrane region" description="Helical" evidence="1">
    <location>
        <begin position="236"/>
        <end position="252"/>
    </location>
</feature>
<feature type="transmembrane region" description="Helical" evidence="1">
    <location>
        <begin position="204"/>
        <end position="224"/>
    </location>
</feature>
<organism evidence="2 3">
    <name type="scientific">Kluyvera intermedia</name>
    <name type="common">Enterobacter intermedius</name>
    <dbReference type="NCBI Taxonomy" id="61648"/>
    <lineage>
        <taxon>Bacteria</taxon>
        <taxon>Pseudomonadati</taxon>
        <taxon>Pseudomonadota</taxon>
        <taxon>Gammaproteobacteria</taxon>
        <taxon>Enterobacterales</taxon>
        <taxon>Enterobacteriaceae</taxon>
        <taxon>Kluyvera</taxon>
    </lineage>
</organism>
<evidence type="ECO:0000313" key="3">
    <source>
        <dbReference type="Proteomes" id="UP001177527"/>
    </source>
</evidence>
<feature type="transmembrane region" description="Helical" evidence="1">
    <location>
        <begin position="124"/>
        <end position="145"/>
    </location>
</feature>
<feature type="transmembrane region" description="Helical" evidence="1">
    <location>
        <begin position="7"/>
        <end position="26"/>
    </location>
</feature>
<feature type="transmembrane region" description="Helical" evidence="1">
    <location>
        <begin position="46"/>
        <end position="66"/>
    </location>
</feature>
<keyword evidence="1" id="KW-0472">Membrane</keyword>
<feature type="transmembrane region" description="Helical" evidence="1">
    <location>
        <begin position="73"/>
        <end position="89"/>
    </location>
</feature>
<dbReference type="Proteomes" id="UP001177527">
    <property type="component" value="Chromosome"/>
</dbReference>
<feature type="transmembrane region" description="Helical" evidence="1">
    <location>
        <begin position="95"/>
        <end position="112"/>
    </location>
</feature>
<dbReference type="AlphaFoldDB" id="A0AA95G1X8"/>
<gene>
    <name evidence="2" type="ORF">QBD33_08075</name>
</gene>
<dbReference type="EMBL" id="CP123488">
    <property type="protein sequence ID" value="WGL57715.1"/>
    <property type="molecule type" value="Genomic_DNA"/>
</dbReference>